<dbReference type="Proteomes" id="UP000502260">
    <property type="component" value="Chromosome"/>
</dbReference>
<dbReference type="AlphaFoldDB" id="A0A6F8VI21"/>
<evidence type="ECO:0000313" key="1">
    <source>
        <dbReference type="EMBL" id="BCB28415.1"/>
    </source>
</evidence>
<protein>
    <submittedName>
        <fullName evidence="1">DNA-binding protein</fullName>
    </submittedName>
</protein>
<accession>A0A6F8VI21</accession>
<organism evidence="1 2">
    <name type="scientific">Sulfurimicrobium lacus</name>
    <dbReference type="NCBI Taxonomy" id="2715678"/>
    <lineage>
        <taxon>Bacteria</taxon>
        <taxon>Pseudomonadati</taxon>
        <taxon>Pseudomonadota</taxon>
        <taxon>Betaproteobacteria</taxon>
        <taxon>Nitrosomonadales</taxon>
        <taxon>Sulfuricellaceae</taxon>
        <taxon>Sulfurimicrobium</taxon>
    </lineage>
</organism>
<dbReference type="NCBIfam" id="TIGR04111">
    <property type="entry name" value="BcepMu_gp16"/>
    <property type="match status" value="1"/>
</dbReference>
<dbReference type="EMBL" id="AP022853">
    <property type="protein sequence ID" value="BCB28415.1"/>
    <property type="molecule type" value="Genomic_DNA"/>
</dbReference>
<keyword evidence="1" id="KW-0238">DNA-binding</keyword>
<keyword evidence="2" id="KW-1185">Reference proteome</keyword>
<dbReference type="KEGG" id="slac:SKTS_33010"/>
<name>A0A6F8VI21_9PROT</name>
<proteinExistence type="predicted"/>
<dbReference type="RefSeq" id="WP_173067778.1">
    <property type="nucleotide sequence ID" value="NZ_AP022853.1"/>
</dbReference>
<gene>
    <name evidence="1" type="ORF">SKTS_33010</name>
</gene>
<reference evidence="2" key="1">
    <citation type="submission" date="2020-03" db="EMBL/GenBank/DDBJ databases">
        <title>Complete genome sequence of sulfur-oxidizing bacterium skT11.</title>
        <authorList>
            <person name="Kanda M."/>
            <person name="Kojima H."/>
            <person name="Fukui M."/>
        </authorList>
    </citation>
    <scope>NUCLEOTIDE SEQUENCE [LARGE SCALE GENOMIC DNA]</scope>
    <source>
        <strain evidence="2">skT11</strain>
    </source>
</reference>
<dbReference type="GO" id="GO:0003677">
    <property type="term" value="F:DNA binding"/>
    <property type="evidence" value="ECO:0007669"/>
    <property type="project" value="UniProtKB-KW"/>
</dbReference>
<sequence length="74" mass="7957">MKHITSTRPTKSALIKKRAELAAKGINLRELCESGGVSYQAARELLCGKASGRRGNSHKAAVFLGLKPNPEKPN</sequence>
<dbReference type="InterPro" id="IPR026365">
    <property type="entry name" value="BcepMu_gp16"/>
</dbReference>
<evidence type="ECO:0000313" key="2">
    <source>
        <dbReference type="Proteomes" id="UP000502260"/>
    </source>
</evidence>